<dbReference type="EMBL" id="JAULSC010000041">
    <property type="protein sequence ID" value="MDO3398076.1"/>
    <property type="molecule type" value="Genomic_DNA"/>
</dbReference>
<dbReference type="Proteomes" id="UP001168363">
    <property type="component" value="Unassembled WGS sequence"/>
</dbReference>
<reference evidence="1" key="1">
    <citation type="submission" date="2023-06" db="EMBL/GenBank/DDBJ databases">
        <title>Genome sequence of Nocardioides sp. SOB44.</title>
        <authorList>
            <person name="Zhang G."/>
        </authorList>
    </citation>
    <scope>NUCLEOTIDE SEQUENCE</scope>
    <source>
        <strain evidence="1">SOB44</strain>
    </source>
</reference>
<accession>A0ABT8TVT7</accession>
<organism evidence="1 2">
    <name type="scientific">Nocardioides cremeus</name>
    <dbReference type="NCBI Taxonomy" id="3058044"/>
    <lineage>
        <taxon>Bacteria</taxon>
        <taxon>Bacillati</taxon>
        <taxon>Actinomycetota</taxon>
        <taxon>Actinomycetes</taxon>
        <taxon>Propionibacteriales</taxon>
        <taxon>Nocardioidaceae</taxon>
        <taxon>Nocardioides</taxon>
    </lineage>
</organism>
<proteinExistence type="predicted"/>
<keyword evidence="2" id="KW-1185">Reference proteome</keyword>
<evidence type="ECO:0000313" key="2">
    <source>
        <dbReference type="Proteomes" id="UP001168363"/>
    </source>
</evidence>
<evidence type="ECO:0000313" key="1">
    <source>
        <dbReference type="EMBL" id="MDO3398076.1"/>
    </source>
</evidence>
<name>A0ABT8TVT7_9ACTN</name>
<protein>
    <submittedName>
        <fullName evidence="1">Uncharacterized protein</fullName>
    </submittedName>
</protein>
<sequence>MTRRPIVSRDDAGAVLPAALPALIDLRDRGLTHRWVRHVRSSQAFALSLFAPLPDDGIKRVLAHLGMNVAKVDAVIFEFEDLADRLAEASSRSPHRTQVDVVLSGTTDEDERVAAFIEVKFGEIDFGSCSAFESRDNPSRATCASPGLFGGDPGSCFQLQNHGRGRRRYDDHLPVLHNPDGPSNDGGCLVRQGRNQPMRNLALARSMVAGGGFDRVVYAVCAPVRHPTIWRRFNEFCEAFPDSDTVWTGSVPAELVARQHADGGAAFVDQYAPALVDQALLHYAVDGPQMLGVWVLRKGSLESHYADDDFASLAEERLIGADWDILLDELPRASPYVVWWERVDCSFAESAQDVFTRLT</sequence>
<comment type="caution">
    <text evidence="1">The sequence shown here is derived from an EMBL/GenBank/DDBJ whole genome shotgun (WGS) entry which is preliminary data.</text>
</comment>
<dbReference type="Pfam" id="PF22558">
    <property type="entry name" value="REase-ARP"/>
    <property type="match status" value="1"/>
</dbReference>
<dbReference type="InterPro" id="IPR054333">
    <property type="entry name" value="REase-ARP-assoc"/>
</dbReference>
<dbReference type="RefSeq" id="WP_302710289.1">
    <property type="nucleotide sequence ID" value="NZ_JAULSC010000041.1"/>
</dbReference>
<gene>
    <name evidence="1" type="ORF">QWJ41_20300</name>
</gene>